<evidence type="ECO:0000256" key="9">
    <source>
        <dbReference type="SAM" id="MobiDB-lite"/>
    </source>
</evidence>
<dbReference type="EMBL" id="MFKF01000287">
    <property type="protein sequence ID" value="OGG46709.1"/>
    <property type="molecule type" value="Genomic_DNA"/>
</dbReference>
<dbReference type="SMART" id="SM00388">
    <property type="entry name" value="HisKA"/>
    <property type="match status" value="1"/>
</dbReference>
<keyword evidence="10" id="KW-0812">Transmembrane</keyword>
<keyword evidence="10" id="KW-1133">Transmembrane helix</keyword>
<dbReference type="InterPro" id="IPR004358">
    <property type="entry name" value="Sig_transdc_His_kin-like_C"/>
</dbReference>
<dbReference type="PROSITE" id="PS50109">
    <property type="entry name" value="HIS_KIN"/>
    <property type="match status" value="1"/>
</dbReference>
<dbReference type="InterPro" id="IPR036097">
    <property type="entry name" value="HisK_dim/P_sf"/>
</dbReference>
<dbReference type="Pfam" id="PF00512">
    <property type="entry name" value="HisKA"/>
    <property type="match status" value="1"/>
</dbReference>
<dbReference type="CDD" id="cd00075">
    <property type="entry name" value="HATPase"/>
    <property type="match status" value="1"/>
</dbReference>
<keyword evidence="10" id="KW-0472">Membrane</keyword>
<dbReference type="EC" id="2.7.13.3" evidence="2"/>
<dbReference type="InterPro" id="IPR003594">
    <property type="entry name" value="HATPase_dom"/>
</dbReference>
<dbReference type="InterPro" id="IPR003018">
    <property type="entry name" value="GAF"/>
</dbReference>
<evidence type="ECO:0000256" key="7">
    <source>
        <dbReference type="ARBA" id="ARBA00022840"/>
    </source>
</evidence>
<feature type="transmembrane region" description="Helical" evidence="10">
    <location>
        <begin position="145"/>
        <end position="164"/>
    </location>
</feature>
<evidence type="ECO:0000313" key="13">
    <source>
        <dbReference type="Proteomes" id="UP000178606"/>
    </source>
</evidence>
<evidence type="ECO:0000256" key="6">
    <source>
        <dbReference type="ARBA" id="ARBA00022777"/>
    </source>
</evidence>
<dbReference type="PANTHER" id="PTHR43065:SF10">
    <property type="entry name" value="PEROXIDE STRESS-ACTIVATED HISTIDINE KINASE MAK3"/>
    <property type="match status" value="1"/>
</dbReference>
<comment type="caution">
    <text evidence="12">The sequence shown here is derived from an EMBL/GenBank/DDBJ whole genome shotgun (WGS) entry which is preliminary data.</text>
</comment>
<evidence type="ECO:0000256" key="1">
    <source>
        <dbReference type="ARBA" id="ARBA00000085"/>
    </source>
</evidence>
<dbReference type="Gene3D" id="3.30.450.40">
    <property type="match status" value="1"/>
</dbReference>
<evidence type="ECO:0000259" key="11">
    <source>
        <dbReference type="PROSITE" id="PS50109"/>
    </source>
</evidence>
<gene>
    <name evidence="12" type="ORF">A3F84_20310</name>
</gene>
<feature type="transmembrane region" description="Helical" evidence="10">
    <location>
        <begin position="176"/>
        <end position="197"/>
    </location>
</feature>
<feature type="transmembrane region" description="Helical" evidence="10">
    <location>
        <begin position="20"/>
        <end position="40"/>
    </location>
</feature>
<evidence type="ECO:0000256" key="2">
    <source>
        <dbReference type="ARBA" id="ARBA00012438"/>
    </source>
</evidence>
<dbReference type="Gene3D" id="3.30.565.10">
    <property type="entry name" value="Histidine kinase-like ATPase, C-terminal domain"/>
    <property type="match status" value="1"/>
</dbReference>
<dbReference type="SMART" id="SM00387">
    <property type="entry name" value="HATPase_c"/>
    <property type="match status" value="1"/>
</dbReference>
<dbReference type="CDD" id="cd00082">
    <property type="entry name" value="HisKA"/>
    <property type="match status" value="1"/>
</dbReference>
<dbReference type="Pfam" id="PF02518">
    <property type="entry name" value="HATPase_c"/>
    <property type="match status" value="1"/>
</dbReference>
<sequence length="729" mass="80060">MTLKGERFPAMTGIPWHEIAWFLGSVLGAALLWGLFCSALRRKGTPLPLLALFSAEALWYSGEALSILIGQPGSPAASHAGQVARLGLSFLPSSLLGTALAFAAEAEMRAAHRLRRYLILLTLLPGLGAFFLGRSSPLSPRAIHAFSLYAILTLTLSALLCLRLRGRSEMEVHRRFYGLTALALTGIAVLTSAVYPLNGIAHPGLGPALSLALFLSPLAPAFILGYFVYRYSFFRIVVNPALLYSALTGIVLTVYLLGIRRLVGEIRGVSGGFSPDAVEAALLAAIIFLFQPVKNRSQRFINRLFFRARYDYQHLLRDLSQTLNVPFSPDRRLRTAVEAVGVALKVHLAALVLLDREGDQIRDVRVIGSRGLPGLPPPVIPFSPADLSHVERVVEWLSAHRRPLDAGELHHGRLIAPLFAQGVRLCVPLLQEDRMIGFLCLGEKKREVPFSAEERELLGTLCNQMALTVENARLVEQRLDMERRMYEAERLSSLGLLSASIAHEVKNPLSAIKAIATVLREDLRDDRAKAEDLSIVLGEIDRLSRTVDRLLRFARPRQEGSPRPLRLQEVLDDIVLVLAHEAERRRVSIRSEVEEGLKVTGDLEDLKEIFFNLILNAIQAMEEGGEITLTARRRQTPPPPPPPGGEGREKEKRWVVVVVEDTGPGIPEEAQPHIFEPFYTTKASGTGLGLAIVKRDVERTGGTVEVISGVRDGRGAAFTVRLPGGGDES</sequence>
<evidence type="ECO:0000256" key="4">
    <source>
        <dbReference type="ARBA" id="ARBA00022679"/>
    </source>
</evidence>
<dbReference type="InterPro" id="IPR036890">
    <property type="entry name" value="HATPase_C_sf"/>
</dbReference>
<reference evidence="12 13" key="1">
    <citation type="journal article" date="2016" name="Nat. Commun.">
        <title>Thousands of microbial genomes shed light on interconnected biogeochemical processes in an aquifer system.</title>
        <authorList>
            <person name="Anantharaman K."/>
            <person name="Brown C.T."/>
            <person name="Hug L.A."/>
            <person name="Sharon I."/>
            <person name="Castelle C.J."/>
            <person name="Probst A.J."/>
            <person name="Thomas B.C."/>
            <person name="Singh A."/>
            <person name="Wilkins M.J."/>
            <person name="Karaoz U."/>
            <person name="Brodie E.L."/>
            <person name="Williams K.H."/>
            <person name="Hubbard S.S."/>
            <person name="Banfield J.F."/>
        </authorList>
    </citation>
    <scope>NUCLEOTIDE SEQUENCE [LARGE SCALE GENOMIC DNA]</scope>
    <source>
        <strain evidence="13">RIFCSPLOWO2_12_FULL_64_10</strain>
    </source>
</reference>
<keyword evidence="7" id="KW-0067">ATP-binding</keyword>
<feature type="transmembrane region" description="Helical" evidence="10">
    <location>
        <begin position="236"/>
        <end position="257"/>
    </location>
</feature>
<dbReference type="PRINTS" id="PR00344">
    <property type="entry name" value="BCTRLSENSOR"/>
</dbReference>
<comment type="catalytic activity">
    <reaction evidence="1">
        <text>ATP + protein L-histidine = ADP + protein N-phospho-L-histidine.</text>
        <dbReference type="EC" id="2.7.13.3"/>
    </reaction>
</comment>
<dbReference type="SUPFAM" id="SSF47384">
    <property type="entry name" value="Homodimeric domain of signal transducing histidine kinase"/>
    <property type="match status" value="1"/>
</dbReference>
<dbReference type="Proteomes" id="UP000178606">
    <property type="component" value="Unassembled WGS sequence"/>
</dbReference>
<evidence type="ECO:0000256" key="10">
    <source>
        <dbReference type="SAM" id="Phobius"/>
    </source>
</evidence>
<name>A0A1F6CC11_HANXR</name>
<dbReference type="Gene3D" id="1.10.287.130">
    <property type="match status" value="1"/>
</dbReference>
<dbReference type="PANTHER" id="PTHR43065">
    <property type="entry name" value="SENSOR HISTIDINE KINASE"/>
    <property type="match status" value="1"/>
</dbReference>
<keyword evidence="3" id="KW-0597">Phosphoprotein</keyword>
<evidence type="ECO:0000313" key="12">
    <source>
        <dbReference type="EMBL" id="OGG46709.1"/>
    </source>
</evidence>
<feature type="transmembrane region" description="Helical" evidence="10">
    <location>
        <begin position="209"/>
        <end position="229"/>
    </location>
</feature>
<keyword evidence="5" id="KW-0547">Nucleotide-binding</keyword>
<proteinExistence type="predicted"/>
<feature type="transmembrane region" description="Helical" evidence="10">
    <location>
        <begin position="116"/>
        <end position="133"/>
    </location>
</feature>
<dbReference type="AlphaFoldDB" id="A0A1F6CC11"/>
<keyword evidence="8" id="KW-0902">Two-component regulatory system</keyword>
<protein>
    <recommendedName>
        <fullName evidence="2">histidine kinase</fullName>
        <ecNumber evidence="2">2.7.13.3</ecNumber>
    </recommendedName>
</protein>
<feature type="region of interest" description="Disordered" evidence="9">
    <location>
        <begin position="629"/>
        <end position="651"/>
    </location>
</feature>
<dbReference type="InterPro" id="IPR005467">
    <property type="entry name" value="His_kinase_dom"/>
</dbReference>
<evidence type="ECO:0000256" key="8">
    <source>
        <dbReference type="ARBA" id="ARBA00023012"/>
    </source>
</evidence>
<feature type="domain" description="Histidine kinase" evidence="11">
    <location>
        <begin position="500"/>
        <end position="726"/>
    </location>
</feature>
<feature type="transmembrane region" description="Helical" evidence="10">
    <location>
        <begin position="83"/>
        <end position="104"/>
    </location>
</feature>
<dbReference type="SMART" id="SM00065">
    <property type="entry name" value="GAF"/>
    <property type="match status" value="1"/>
</dbReference>
<dbReference type="SUPFAM" id="SSF55874">
    <property type="entry name" value="ATPase domain of HSP90 chaperone/DNA topoisomerase II/histidine kinase"/>
    <property type="match status" value="1"/>
</dbReference>
<dbReference type="GO" id="GO:0000155">
    <property type="term" value="F:phosphorelay sensor kinase activity"/>
    <property type="evidence" value="ECO:0007669"/>
    <property type="project" value="InterPro"/>
</dbReference>
<dbReference type="Pfam" id="PF01590">
    <property type="entry name" value="GAF"/>
    <property type="match status" value="1"/>
</dbReference>
<evidence type="ECO:0000256" key="5">
    <source>
        <dbReference type="ARBA" id="ARBA00022741"/>
    </source>
</evidence>
<accession>A0A1F6CC11</accession>
<dbReference type="GO" id="GO:0005524">
    <property type="term" value="F:ATP binding"/>
    <property type="evidence" value="ECO:0007669"/>
    <property type="project" value="UniProtKB-KW"/>
</dbReference>
<dbReference type="SUPFAM" id="SSF55781">
    <property type="entry name" value="GAF domain-like"/>
    <property type="match status" value="1"/>
</dbReference>
<organism evidence="12 13">
    <name type="scientific">Handelsmanbacteria sp. (strain RIFCSPLOWO2_12_FULL_64_10)</name>
    <dbReference type="NCBI Taxonomy" id="1817868"/>
    <lineage>
        <taxon>Bacteria</taxon>
        <taxon>Candidatus Handelsmaniibacteriota</taxon>
    </lineage>
</organism>
<keyword evidence="6" id="KW-0418">Kinase</keyword>
<dbReference type="InterPro" id="IPR003661">
    <property type="entry name" value="HisK_dim/P_dom"/>
</dbReference>
<evidence type="ECO:0000256" key="3">
    <source>
        <dbReference type="ARBA" id="ARBA00022553"/>
    </source>
</evidence>
<feature type="transmembrane region" description="Helical" evidence="10">
    <location>
        <begin position="47"/>
        <end position="71"/>
    </location>
</feature>
<keyword evidence="4" id="KW-0808">Transferase</keyword>
<dbReference type="InterPro" id="IPR029016">
    <property type="entry name" value="GAF-like_dom_sf"/>
</dbReference>